<dbReference type="SUPFAM" id="SSF158837">
    <property type="entry name" value="AGR C 984p-like"/>
    <property type="match status" value="1"/>
</dbReference>
<proteinExistence type="predicted"/>
<dbReference type="InterPro" id="IPR023157">
    <property type="entry name" value="AGR-C-984p-like_sf"/>
</dbReference>
<dbReference type="Proteomes" id="UP000297741">
    <property type="component" value="Unassembled WGS sequence"/>
</dbReference>
<evidence type="ECO:0000313" key="1">
    <source>
        <dbReference type="EMBL" id="TGD41943.1"/>
    </source>
</evidence>
<keyword evidence="2" id="KW-1185">Reference proteome</keyword>
<dbReference type="Pfam" id="PF06748">
    <property type="entry name" value="DUF1217"/>
    <property type="match status" value="1"/>
</dbReference>
<gene>
    <name evidence="1" type="ORF">EEB11_16465</name>
</gene>
<evidence type="ECO:0000313" key="2">
    <source>
        <dbReference type="Proteomes" id="UP000297741"/>
    </source>
</evidence>
<dbReference type="EMBL" id="RPEM01000013">
    <property type="protein sequence ID" value="TGD41943.1"/>
    <property type="molecule type" value="Genomic_DNA"/>
</dbReference>
<dbReference type="Gene3D" id="1.10.3700.10">
    <property type="entry name" value="AGR C 984p-like"/>
    <property type="match status" value="1"/>
</dbReference>
<dbReference type="InterPro" id="IPR010626">
    <property type="entry name" value="DUF1217"/>
</dbReference>
<sequence length="272" mass="29773">MTYSPVLPISGYAGWSFLKRTMDRQTTAFNAQPSIQRDDAYFREKIGGVTTAEQLVNDPRLLRVALGAFGLEGDAANKFFIRKILEGGTLSPDALANKLTNKQYSKFAEAFGFGNFSTPNTKLSDFADKILAPYKTQQFAVAVGAQNDDMRLALNAETALPELAKSSASPLAQWYTVLGNPPLRTVFERAFGLPVSFGAIDLDMQVETLQRRAMSSFGEGSVAQFKDPEKLDKLVRQFLVRSELEANATSLGSGQVALTLLQSAARFRPARL</sequence>
<protein>
    <submittedName>
        <fullName evidence="1">DUF1217 domain-containing protein</fullName>
    </submittedName>
</protein>
<accession>A0ABY2KI01</accession>
<reference evidence="1 2" key="1">
    <citation type="submission" date="2018-11" db="EMBL/GenBank/DDBJ databases">
        <title>Tabrizicola sp. isolated from sediment of alpine lake.</title>
        <authorList>
            <person name="Liu Z."/>
        </authorList>
    </citation>
    <scope>NUCLEOTIDE SEQUENCE [LARGE SCALE GENOMIC DNA]</scope>
    <source>
        <strain evidence="1 2">DRYC-M-16</strain>
    </source>
</reference>
<organism evidence="1 2">
    <name type="scientific">Pseudotabrizicola sediminis</name>
    <dbReference type="NCBI Taxonomy" id="2486418"/>
    <lineage>
        <taxon>Bacteria</taxon>
        <taxon>Pseudomonadati</taxon>
        <taxon>Pseudomonadota</taxon>
        <taxon>Alphaproteobacteria</taxon>
        <taxon>Rhodobacterales</taxon>
        <taxon>Paracoccaceae</taxon>
        <taxon>Pseudotabrizicola</taxon>
    </lineage>
</organism>
<comment type="caution">
    <text evidence="1">The sequence shown here is derived from an EMBL/GenBank/DDBJ whole genome shotgun (WGS) entry which is preliminary data.</text>
</comment>
<name>A0ABY2KI01_9RHOB</name>